<dbReference type="Pfam" id="PF19040">
    <property type="entry name" value="SGNH"/>
    <property type="match status" value="1"/>
</dbReference>
<accession>A0A3N5BKQ7</accession>
<gene>
    <name evidence="5" type="ORF">EDD62_0951</name>
</gene>
<evidence type="ECO:0000259" key="3">
    <source>
        <dbReference type="Pfam" id="PF01757"/>
    </source>
</evidence>
<dbReference type="EMBL" id="RKRK01000002">
    <property type="protein sequence ID" value="RPF58307.1"/>
    <property type="molecule type" value="Genomic_DNA"/>
</dbReference>
<evidence type="ECO:0000256" key="1">
    <source>
        <dbReference type="ARBA" id="ARBA00004370"/>
    </source>
</evidence>
<comment type="similarity">
    <text evidence="2">Belongs to the acyltransferase 3 family.</text>
</comment>
<feature type="domain" description="SGNH" evidence="4">
    <location>
        <begin position="444"/>
        <end position="648"/>
    </location>
</feature>
<dbReference type="InterPro" id="IPR043968">
    <property type="entry name" value="SGNH"/>
</dbReference>
<dbReference type="GO" id="GO:0016020">
    <property type="term" value="C:membrane"/>
    <property type="evidence" value="ECO:0007669"/>
    <property type="project" value="TreeGrafter"/>
</dbReference>
<dbReference type="InterPro" id="IPR050879">
    <property type="entry name" value="Acyltransferase_3"/>
</dbReference>
<sequence>MKETIQIEKKYRPEIEGLRIIAALLVAIYHIWLSRVSGGVDVFFIISGFLITTSIVSKINKFGEFDGKQYFSNLFKRLFPGLATIVITTIILSIILLPDFLIKQTMKEAISTLLFFENWQLALSNTDYLDSEQVKTPFEHFWAMSIQGQFYVFWFFLFTILLFTYNKYKYNFVKVLNIVLISIFILSLCFSIYQTSVNQPVAYFNPFARVWQFALGGLLCVNLSKINIHNYFGNILGWIGLLGIISTGIIFEVSSKFPGYIALFPMICTTFILISGNKYSRFGVENLLSHPIMVKLGGISFGIYLWHWVILSFYHYKMGNNVPILHGFIIIFLSIILSYYMTKYIEKPIRNRNSINGKKNLIILFIITIISMIIFLIFSYFKLNENHTNKNDNYLGAKSVLTDTYKSYDDFIPNLAKAPNDRPVSYFDGVNQNVDAAEVLIGEYGDTKTYKYTVVLAGASHTAHHLGAIKSFAKSENIRLINITKSGCRLTSEQDEDPTCNVWKKDAFNKIIEYNPDLVVTLGTVTKNDNSDYISEGMIDYFKKFDEKNIDILATRDTPRFKFSIPEMIEKNGIEQTKEAMNKYPSLSDTPPWKQHVNIPHNVHFVDYTQYFMINNKYSPIIGGIIIYHDKAHISNTYSESMGPIFKKDIMKLLEQ</sequence>
<reference evidence="5 6" key="1">
    <citation type="submission" date="2018-11" db="EMBL/GenBank/DDBJ databases">
        <title>Genomic Encyclopedia of Type Strains, Phase IV (KMG-IV): sequencing the most valuable type-strain genomes for metagenomic binning, comparative biology and taxonomic classification.</title>
        <authorList>
            <person name="Goeker M."/>
        </authorList>
    </citation>
    <scope>NUCLEOTIDE SEQUENCE [LARGE SCALE GENOMIC DNA]</scope>
    <source>
        <strain evidence="5 6">DSM 29158</strain>
    </source>
</reference>
<evidence type="ECO:0000313" key="6">
    <source>
        <dbReference type="Proteomes" id="UP000277108"/>
    </source>
</evidence>
<dbReference type="GO" id="GO:0016747">
    <property type="term" value="F:acyltransferase activity, transferring groups other than amino-acyl groups"/>
    <property type="evidence" value="ECO:0007669"/>
    <property type="project" value="InterPro"/>
</dbReference>
<dbReference type="GO" id="GO:0009103">
    <property type="term" value="P:lipopolysaccharide biosynthetic process"/>
    <property type="evidence" value="ECO:0007669"/>
    <property type="project" value="TreeGrafter"/>
</dbReference>
<dbReference type="OrthoDB" id="9796461at2"/>
<organism evidence="5 6">
    <name type="scientific">Abyssicoccus albus</name>
    <dbReference type="NCBI Taxonomy" id="1817405"/>
    <lineage>
        <taxon>Bacteria</taxon>
        <taxon>Bacillati</taxon>
        <taxon>Bacillota</taxon>
        <taxon>Bacilli</taxon>
        <taxon>Bacillales</taxon>
        <taxon>Abyssicoccaceae</taxon>
    </lineage>
</organism>
<dbReference type="PANTHER" id="PTHR23028">
    <property type="entry name" value="ACETYLTRANSFERASE"/>
    <property type="match status" value="1"/>
</dbReference>
<accession>A0A1Q1G0L2</accession>
<evidence type="ECO:0000256" key="2">
    <source>
        <dbReference type="ARBA" id="ARBA00007400"/>
    </source>
</evidence>
<feature type="domain" description="Acyltransferase 3" evidence="3">
    <location>
        <begin position="14"/>
        <end position="342"/>
    </location>
</feature>
<dbReference type="AlphaFoldDB" id="A0A1Q1G0L2"/>
<evidence type="ECO:0000313" key="5">
    <source>
        <dbReference type="EMBL" id="RPF58307.1"/>
    </source>
</evidence>
<keyword evidence="6" id="KW-1185">Reference proteome</keyword>
<dbReference type="PANTHER" id="PTHR23028:SF53">
    <property type="entry name" value="ACYL_TRANSF_3 DOMAIN-CONTAINING PROTEIN"/>
    <property type="match status" value="1"/>
</dbReference>
<evidence type="ECO:0000259" key="4">
    <source>
        <dbReference type="Pfam" id="PF19040"/>
    </source>
</evidence>
<protein>
    <submittedName>
        <fullName evidence="5">Peptidoglycan/LPS O-acetylase OafA/YrhL</fullName>
    </submittedName>
</protein>
<comment type="subcellular location">
    <subcellularLocation>
        <location evidence="1">Membrane</location>
    </subcellularLocation>
</comment>
<dbReference type="STRING" id="1849491.BVH56_02620"/>
<comment type="caution">
    <text evidence="5">The sequence shown here is derived from an EMBL/GenBank/DDBJ whole genome shotgun (WGS) entry which is preliminary data.</text>
</comment>
<proteinExistence type="inferred from homology"/>
<dbReference type="RefSeq" id="WP_077139967.1">
    <property type="nucleotide sequence ID" value="NZ_CBCSGK010000010.1"/>
</dbReference>
<dbReference type="Proteomes" id="UP000277108">
    <property type="component" value="Unassembled WGS sequence"/>
</dbReference>
<dbReference type="Pfam" id="PF01757">
    <property type="entry name" value="Acyl_transf_3"/>
    <property type="match status" value="1"/>
</dbReference>
<name>A0A1Q1G0L2_9BACL</name>
<dbReference type="InterPro" id="IPR002656">
    <property type="entry name" value="Acyl_transf_3_dom"/>
</dbReference>